<dbReference type="Gramene" id="RZC77559">
    <property type="protein sequence ID" value="RZC77559"/>
    <property type="gene ID" value="C5167_001697"/>
</dbReference>
<protein>
    <submittedName>
        <fullName evidence="1">Uncharacterized protein</fullName>
    </submittedName>
</protein>
<evidence type="ECO:0000313" key="2">
    <source>
        <dbReference type="Proteomes" id="UP000316621"/>
    </source>
</evidence>
<dbReference type="EMBL" id="CM010723">
    <property type="protein sequence ID" value="RZC77559.1"/>
    <property type="molecule type" value="Genomic_DNA"/>
</dbReference>
<name>A0A4Y7L013_PAPSO</name>
<proteinExistence type="predicted"/>
<keyword evidence="2" id="KW-1185">Reference proteome</keyword>
<reference evidence="1 2" key="1">
    <citation type="journal article" date="2018" name="Science">
        <title>The opium poppy genome and morphinan production.</title>
        <authorList>
            <person name="Guo L."/>
            <person name="Winzer T."/>
            <person name="Yang X."/>
            <person name="Li Y."/>
            <person name="Ning Z."/>
            <person name="He Z."/>
            <person name="Teodor R."/>
            <person name="Lu Y."/>
            <person name="Bowser T.A."/>
            <person name="Graham I.A."/>
            <person name="Ye K."/>
        </authorList>
    </citation>
    <scope>NUCLEOTIDE SEQUENCE [LARGE SCALE GENOMIC DNA]</scope>
    <source>
        <strain evidence="2">cv. HN1</strain>
        <tissue evidence="1">Leaves</tissue>
    </source>
</reference>
<dbReference type="AlphaFoldDB" id="A0A4Y7L013"/>
<accession>A0A4Y7L013</accession>
<evidence type="ECO:0000313" key="1">
    <source>
        <dbReference type="EMBL" id="RZC77559.1"/>
    </source>
</evidence>
<gene>
    <name evidence="1" type="ORF">C5167_001697</name>
</gene>
<sequence>MLSNWRNKDKAGIFTSENGVYCADKVRKSGKSPWNSCSYRSCCFSDGISLHKDALTGEFF</sequence>
<organism evidence="1 2">
    <name type="scientific">Papaver somniferum</name>
    <name type="common">Opium poppy</name>
    <dbReference type="NCBI Taxonomy" id="3469"/>
    <lineage>
        <taxon>Eukaryota</taxon>
        <taxon>Viridiplantae</taxon>
        <taxon>Streptophyta</taxon>
        <taxon>Embryophyta</taxon>
        <taxon>Tracheophyta</taxon>
        <taxon>Spermatophyta</taxon>
        <taxon>Magnoliopsida</taxon>
        <taxon>Ranunculales</taxon>
        <taxon>Papaveraceae</taxon>
        <taxon>Papaveroideae</taxon>
        <taxon>Papaver</taxon>
    </lineage>
</organism>
<dbReference type="Proteomes" id="UP000316621">
    <property type="component" value="Chromosome 9"/>
</dbReference>